<dbReference type="PANTHER" id="PTHR11496">
    <property type="entry name" value="ALCOHOL DEHYDROGENASE"/>
    <property type="match status" value="1"/>
</dbReference>
<evidence type="ECO:0000256" key="2">
    <source>
        <dbReference type="ARBA" id="ARBA00023002"/>
    </source>
</evidence>
<dbReference type="EMBL" id="JADPRT010000014">
    <property type="protein sequence ID" value="MBF9072049.1"/>
    <property type="molecule type" value="Genomic_DNA"/>
</dbReference>
<dbReference type="InterPro" id="IPR001670">
    <property type="entry name" value="ADH_Fe/GldA"/>
</dbReference>
<sequence length="398" mass="40175">MTDSPTTDFPTGWPATATLAPSPLAPLSPFDAEPTGRTVFGPGSIARLPELIDGLGQRRAFVVTDPGIKAVGILDRVLSVLADAGLETGVYAEVGPNPSTANVDAGAEAARAFGPAVVVALGGGSSLDAAKGIALLVGNAGARAADADELWEAFDGLPLIAVPTTSGTGAETNGFGVIEDTAACRKLYIGHASVKPLVALLDPELTLGIPAHITAATGIDALVHGVESLASRGANALSVAYATQAVTLVGHWLPAAYRDGADLTARSQLMLGAHLAGQALTRSGLGLVHGLGHAITAHTGTPHGVALAAVFEEVMAYNLDSAPAAYAQAAHALQATSAIDAVHEIAGAVDVKRPLRDLGVTADLLHPIATAALADAVTKNNPRTPTEAEILELLRPLL</sequence>
<dbReference type="GO" id="GO:0046872">
    <property type="term" value="F:metal ion binding"/>
    <property type="evidence" value="ECO:0007669"/>
    <property type="project" value="InterPro"/>
</dbReference>
<dbReference type="FunFam" id="3.40.50.1970:FF:000003">
    <property type="entry name" value="Alcohol dehydrogenase, iron-containing"/>
    <property type="match status" value="1"/>
</dbReference>
<evidence type="ECO:0000256" key="4">
    <source>
        <dbReference type="SAM" id="MobiDB-lite"/>
    </source>
</evidence>
<organism evidence="7 8">
    <name type="scientific">Streptacidiphilus fuscans</name>
    <dbReference type="NCBI Taxonomy" id="2789292"/>
    <lineage>
        <taxon>Bacteria</taxon>
        <taxon>Bacillati</taxon>
        <taxon>Actinomycetota</taxon>
        <taxon>Actinomycetes</taxon>
        <taxon>Kitasatosporales</taxon>
        <taxon>Streptomycetaceae</taxon>
        <taxon>Streptacidiphilus</taxon>
    </lineage>
</organism>
<protein>
    <submittedName>
        <fullName evidence="7">Iron-containing alcohol dehydrogenase</fullName>
    </submittedName>
</protein>
<dbReference type="PROSITE" id="PS00913">
    <property type="entry name" value="ADH_IRON_1"/>
    <property type="match status" value="1"/>
</dbReference>
<feature type="domain" description="Fe-containing alcohol dehydrogenase-like C-terminal" evidence="6">
    <location>
        <begin position="214"/>
        <end position="395"/>
    </location>
</feature>
<feature type="domain" description="Alcohol dehydrogenase iron-type/glycerol dehydrogenase GldA" evidence="5">
    <location>
        <begin position="37"/>
        <end position="203"/>
    </location>
</feature>
<dbReference type="Gene3D" id="1.20.1090.10">
    <property type="entry name" value="Dehydroquinate synthase-like - alpha domain"/>
    <property type="match status" value="1"/>
</dbReference>
<evidence type="ECO:0000256" key="1">
    <source>
        <dbReference type="ARBA" id="ARBA00007358"/>
    </source>
</evidence>
<evidence type="ECO:0000259" key="5">
    <source>
        <dbReference type="Pfam" id="PF00465"/>
    </source>
</evidence>
<proteinExistence type="inferred from homology"/>
<feature type="region of interest" description="Disordered" evidence="4">
    <location>
        <begin position="1"/>
        <end position="38"/>
    </location>
</feature>
<dbReference type="InterPro" id="IPR039697">
    <property type="entry name" value="Alcohol_dehydrogenase_Fe"/>
</dbReference>
<evidence type="ECO:0000256" key="3">
    <source>
        <dbReference type="ARBA" id="ARBA00023027"/>
    </source>
</evidence>
<keyword evidence="2" id="KW-0560">Oxidoreductase</keyword>
<dbReference type="GO" id="GO:0004022">
    <property type="term" value="F:alcohol dehydrogenase (NAD+) activity"/>
    <property type="evidence" value="ECO:0007669"/>
    <property type="project" value="UniProtKB-ARBA"/>
</dbReference>
<dbReference type="InterPro" id="IPR056798">
    <property type="entry name" value="ADH_Fe_C"/>
</dbReference>
<dbReference type="Pfam" id="PF25137">
    <property type="entry name" value="ADH_Fe_C"/>
    <property type="match status" value="1"/>
</dbReference>
<feature type="compositionally biased region" description="Low complexity" evidence="4">
    <location>
        <begin position="14"/>
        <end position="29"/>
    </location>
</feature>
<name>A0A931FIR4_9ACTN</name>
<dbReference type="Gene3D" id="3.40.50.1970">
    <property type="match status" value="1"/>
</dbReference>
<dbReference type="InterPro" id="IPR018211">
    <property type="entry name" value="ADH_Fe_CS"/>
</dbReference>
<dbReference type="PROSITE" id="PS00060">
    <property type="entry name" value="ADH_IRON_2"/>
    <property type="match status" value="1"/>
</dbReference>
<keyword evidence="8" id="KW-1185">Reference proteome</keyword>
<evidence type="ECO:0000313" key="7">
    <source>
        <dbReference type="EMBL" id="MBF9072049.1"/>
    </source>
</evidence>
<dbReference type="AlphaFoldDB" id="A0A931FIR4"/>
<reference evidence="7" key="1">
    <citation type="submission" date="2020-11" db="EMBL/GenBank/DDBJ databases">
        <title>Isolation and identification of active actinomycetes.</title>
        <authorList>
            <person name="Yu B."/>
        </authorList>
    </citation>
    <scope>NUCLEOTIDE SEQUENCE</scope>
    <source>
        <strain evidence="7">NEAU-YB345</strain>
    </source>
</reference>
<evidence type="ECO:0000259" key="6">
    <source>
        <dbReference type="Pfam" id="PF25137"/>
    </source>
</evidence>
<keyword evidence="3" id="KW-0520">NAD</keyword>
<gene>
    <name evidence="7" type="ORF">I2501_28895</name>
</gene>
<evidence type="ECO:0000313" key="8">
    <source>
        <dbReference type="Proteomes" id="UP000657385"/>
    </source>
</evidence>
<dbReference type="PANTHER" id="PTHR11496:SF102">
    <property type="entry name" value="ALCOHOL DEHYDROGENASE 4"/>
    <property type="match status" value="1"/>
</dbReference>
<comment type="similarity">
    <text evidence="1">Belongs to the iron-containing alcohol dehydrogenase family.</text>
</comment>
<dbReference type="RefSeq" id="WP_196197211.1">
    <property type="nucleotide sequence ID" value="NZ_JADPRT010000014.1"/>
</dbReference>
<dbReference type="SUPFAM" id="SSF56796">
    <property type="entry name" value="Dehydroquinate synthase-like"/>
    <property type="match status" value="1"/>
</dbReference>
<comment type="caution">
    <text evidence="7">The sequence shown here is derived from an EMBL/GenBank/DDBJ whole genome shotgun (WGS) entry which is preliminary data.</text>
</comment>
<dbReference type="Proteomes" id="UP000657385">
    <property type="component" value="Unassembled WGS sequence"/>
</dbReference>
<dbReference type="CDD" id="cd08551">
    <property type="entry name" value="Fe-ADH"/>
    <property type="match status" value="1"/>
</dbReference>
<dbReference type="Pfam" id="PF00465">
    <property type="entry name" value="Fe-ADH"/>
    <property type="match status" value="1"/>
</dbReference>
<accession>A0A931FIR4</accession>